<dbReference type="SUPFAM" id="SSF46689">
    <property type="entry name" value="Homeodomain-like"/>
    <property type="match status" value="1"/>
</dbReference>
<feature type="domain" description="Insertion element IS150 protein InsJ-like helix-turn-helix" evidence="1">
    <location>
        <begin position="9"/>
        <end position="58"/>
    </location>
</feature>
<accession>A0A2T3HS77</accession>
<dbReference type="InterPro" id="IPR055247">
    <property type="entry name" value="InsJ-like_HTH"/>
</dbReference>
<evidence type="ECO:0000313" key="2">
    <source>
        <dbReference type="EMBL" id="PST93387.1"/>
    </source>
</evidence>
<comment type="caution">
    <text evidence="2">The sequence shown here is derived from an EMBL/GenBank/DDBJ whole genome shotgun (WGS) entry which is preliminary data.</text>
</comment>
<protein>
    <submittedName>
        <fullName evidence="2">ISNCY family transposase</fullName>
    </submittedName>
</protein>
<name>A0A2T3HS77_9GAMM</name>
<proteinExistence type="predicted"/>
<evidence type="ECO:0000313" key="3">
    <source>
        <dbReference type="Proteomes" id="UP000241858"/>
    </source>
</evidence>
<dbReference type="RefSeq" id="WP_162843107.1">
    <property type="nucleotide sequence ID" value="NZ_PYLY01000113.1"/>
</dbReference>
<reference evidence="2 3" key="1">
    <citation type="submission" date="2018-03" db="EMBL/GenBank/DDBJ databases">
        <title>Whole genome sequencing of Histamine producing bacteria.</title>
        <authorList>
            <person name="Butler K."/>
        </authorList>
    </citation>
    <scope>NUCLEOTIDE SEQUENCE [LARGE SCALE GENOMIC DNA]</scope>
    <source>
        <strain evidence="2 3">DSM 23343</strain>
    </source>
</reference>
<dbReference type="InterPro" id="IPR009057">
    <property type="entry name" value="Homeodomain-like_sf"/>
</dbReference>
<dbReference type="EMBL" id="PYLY01000113">
    <property type="protein sequence ID" value="PST93387.1"/>
    <property type="molecule type" value="Genomic_DNA"/>
</dbReference>
<sequence>MSPKELNRVDVIRDICERRLRQKDAAELLKLSRRHIQRLVNQYRGQGPAGLVSLRRGKPSNRRYTPEFKQRVIDIVRQFYIDFGPTFANEKLREKHQLKLSTETLRQWMMAEGFWISKRQAKPKVYQPRYRRECLGELVQIDGSHHDWFEGRAEKCCLTV</sequence>
<gene>
    <name evidence="2" type="ORF">C0W81_20455</name>
</gene>
<dbReference type="Pfam" id="PF13518">
    <property type="entry name" value="HTH_28"/>
    <property type="match status" value="1"/>
</dbReference>
<dbReference type="AlphaFoldDB" id="A0A2T3HS77"/>
<feature type="non-terminal residue" evidence="2">
    <location>
        <position position="160"/>
    </location>
</feature>
<dbReference type="Proteomes" id="UP000241858">
    <property type="component" value="Unassembled WGS sequence"/>
</dbReference>
<organism evidence="2 3">
    <name type="scientific">Photobacterium aquimaris</name>
    <dbReference type="NCBI Taxonomy" id="512643"/>
    <lineage>
        <taxon>Bacteria</taxon>
        <taxon>Pseudomonadati</taxon>
        <taxon>Pseudomonadota</taxon>
        <taxon>Gammaproteobacteria</taxon>
        <taxon>Vibrionales</taxon>
        <taxon>Vibrionaceae</taxon>
        <taxon>Photobacterium</taxon>
    </lineage>
</organism>
<evidence type="ECO:0000259" key="1">
    <source>
        <dbReference type="Pfam" id="PF13518"/>
    </source>
</evidence>